<sequence length="408" mass="43259">MGKSESKKVATTKVSKKESKKVEAPKAAAAVSSEKTSKKSKKSKKEPTPPPVESSSESESSDEESSEDEEDKVVAPAPASVTAPNGDFKASKAEESSSEESSSDDESDEEPSKAAQVKAAPAAKKDSDDESSEGESSDEETEKPAAAAKEAASSEESSDEDSSDEEEAAPVTNGKRKASEEAAAPTKKAKTENGAVAKTSTEQGDQEASPNVFVGSLSWNVDNDWLQSEFQECGEIVSVRIMMDREKNRSRGFGYIEFANLEAAAKAIELNGKEIDGRPVNINYASARPQAQNTEKRAQQFGDKQNPPCTTLWVGNMAFSSNEDSLYNAFGEYGAVQSVRMPTDRETGAPKGFAYVQFETVESAQAALDAWKGQELDGRALRLDFAPPRDNDGAGGGGGRGGRGGFGT</sequence>
<protein>
    <submittedName>
        <fullName evidence="1">Uncharacterized protein</fullName>
    </submittedName>
</protein>
<dbReference type="EMBL" id="JASBWU010000002">
    <property type="protein sequence ID" value="KAJ9123922.1"/>
    <property type="molecule type" value="Genomic_DNA"/>
</dbReference>
<evidence type="ECO:0000313" key="2">
    <source>
        <dbReference type="Proteomes" id="UP001243375"/>
    </source>
</evidence>
<keyword evidence="2" id="KW-1185">Reference proteome</keyword>
<proteinExistence type="predicted"/>
<dbReference type="Proteomes" id="UP001243375">
    <property type="component" value="Unassembled WGS sequence"/>
</dbReference>
<evidence type="ECO:0000313" key="1">
    <source>
        <dbReference type="EMBL" id="KAJ9123922.1"/>
    </source>
</evidence>
<name>A0ACC2XIY4_9TREE</name>
<accession>A0ACC2XIY4</accession>
<organism evidence="1 2">
    <name type="scientific">Naganishia vaughanmartiniae</name>
    <dbReference type="NCBI Taxonomy" id="1424756"/>
    <lineage>
        <taxon>Eukaryota</taxon>
        <taxon>Fungi</taxon>
        <taxon>Dikarya</taxon>
        <taxon>Basidiomycota</taxon>
        <taxon>Agaricomycotina</taxon>
        <taxon>Tremellomycetes</taxon>
        <taxon>Filobasidiales</taxon>
        <taxon>Filobasidiaceae</taxon>
        <taxon>Naganishia</taxon>
    </lineage>
</organism>
<gene>
    <name evidence="1" type="ORF">QFC22_000713</name>
</gene>
<reference evidence="1" key="1">
    <citation type="submission" date="2023-04" db="EMBL/GenBank/DDBJ databases">
        <title>Draft Genome sequencing of Naganishia species isolated from polar environments using Oxford Nanopore Technology.</title>
        <authorList>
            <person name="Leo P."/>
            <person name="Venkateswaran K."/>
        </authorList>
    </citation>
    <scope>NUCLEOTIDE SEQUENCE</scope>
    <source>
        <strain evidence="1">MNA-CCFEE 5425</strain>
    </source>
</reference>
<comment type="caution">
    <text evidence="1">The sequence shown here is derived from an EMBL/GenBank/DDBJ whole genome shotgun (WGS) entry which is preliminary data.</text>
</comment>